<dbReference type="Gene3D" id="3.10.290.70">
    <property type="match status" value="1"/>
</dbReference>
<dbReference type="InterPro" id="IPR042563">
    <property type="entry name" value="Ribosomal_protein_eS8_euk"/>
</dbReference>
<dbReference type="PANTHER" id="PTHR10394">
    <property type="entry name" value="40S RIBOSOMAL PROTEIN S8"/>
    <property type="match status" value="1"/>
</dbReference>
<dbReference type="Proteomes" id="UP000308199">
    <property type="component" value="Unassembled WGS sequence"/>
</dbReference>
<reference evidence="6 7" key="1">
    <citation type="submission" date="2019-02" db="EMBL/GenBank/DDBJ databases">
        <title>Genome sequencing of the rare red list fungi Phellinidium pouzarii.</title>
        <authorList>
            <person name="Buettner E."/>
            <person name="Kellner H."/>
        </authorList>
    </citation>
    <scope>NUCLEOTIDE SEQUENCE [LARGE SCALE GENOMIC DNA]</scope>
    <source>
        <strain evidence="6 7">DSM 108285</strain>
    </source>
</reference>
<dbReference type="InterPro" id="IPR018283">
    <property type="entry name" value="Ribosomal_eS8_CS"/>
</dbReference>
<evidence type="ECO:0000313" key="6">
    <source>
        <dbReference type="EMBL" id="THH08087.1"/>
    </source>
</evidence>
<protein>
    <recommendedName>
        <fullName evidence="4">40S ribosomal protein S8</fullName>
    </recommendedName>
</protein>
<keyword evidence="3 4" id="KW-0687">Ribonucleoprotein</keyword>
<dbReference type="AlphaFoldDB" id="A0A4S4L9F6"/>
<dbReference type="FunFam" id="3.10.290.70:FF:000009">
    <property type="entry name" value="40S ribosomal protein S8"/>
    <property type="match status" value="1"/>
</dbReference>
<dbReference type="Gene3D" id="1.10.168.20">
    <property type="entry name" value="Ribosomal protein S8e, subdomain"/>
    <property type="match status" value="1"/>
</dbReference>
<proteinExistence type="inferred from homology"/>
<evidence type="ECO:0000256" key="1">
    <source>
        <dbReference type="ARBA" id="ARBA00005257"/>
    </source>
</evidence>
<dbReference type="PROSITE" id="PS01193">
    <property type="entry name" value="RIBOSOMAL_S8E"/>
    <property type="match status" value="1"/>
</dbReference>
<evidence type="ECO:0000256" key="3">
    <source>
        <dbReference type="ARBA" id="ARBA00023274"/>
    </source>
</evidence>
<sequence length="211" mass="23650">MGISRTSRHKRSATGAQRAHYRKKRKFELGRQPANTRLGAKRVHSVRTRGGNTKFRALRLDAGNFAWGSEHVTKKTRIIGVVYNSSNNELVRTNTLVKGAIIQIDATPFRQWYESHYAVPVTHKGTKVAPAEGEEEKKKSHHVARVLEERKKDAKIEPALAAQFGAGRLYAAISSRPGQSGRSDGYILEGKELDFYIRKLRTGKQKHAHAA</sequence>
<feature type="compositionally biased region" description="Basic residues" evidence="5">
    <location>
        <begin position="1"/>
        <end position="12"/>
    </location>
</feature>
<keyword evidence="7" id="KW-1185">Reference proteome</keyword>
<dbReference type="InterPro" id="IPR022309">
    <property type="entry name" value="Ribosomal_Se8/biogenesis_NSA2"/>
</dbReference>
<dbReference type="CDD" id="cd11380">
    <property type="entry name" value="Ribosomal_S8e_like"/>
    <property type="match status" value="1"/>
</dbReference>
<dbReference type="GO" id="GO:0006412">
    <property type="term" value="P:translation"/>
    <property type="evidence" value="ECO:0007669"/>
    <property type="project" value="InterPro"/>
</dbReference>
<dbReference type="GO" id="GO:0003735">
    <property type="term" value="F:structural constituent of ribosome"/>
    <property type="evidence" value="ECO:0007669"/>
    <property type="project" value="InterPro"/>
</dbReference>
<evidence type="ECO:0000256" key="5">
    <source>
        <dbReference type="SAM" id="MobiDB-lite"/>
    </source>
</evidence>
<comment type="caution">
    <text evidence="6">The sequence shown here is derived from an EMBL/GenBank/DDBJ whole genome shotgun (WGS) entry which is preliminary data.</text>
</comment>
<dbReference type="FunFam" id="1.10.168.20:FF:000001">
    <property type="entry name" value="40S ribosomal protein S8"/>
    <property type="match status" value="1"/>
</dbReference>
<organism evidence="6 7">
    <name type="scientific">Phellinidium pouzarii</name>
    <dbReference type="NCBI Taxonomy" id="167371"/>
    <lineage>
        <taxon>Eukaryota</taxon>
        <taxon>Fungi</taxon>
        <taxon>Dikarya</taxon>
        <taxon>Basidiomycota</taxon>
        <taxon>Agaricomycotina</taxon>
        <taxon>Agaricomycetes</taxon>
        <taxon>Hymenochaetales</taxon>
        <taxon>Hymenochaetaceae</taxon>
        <taxon>Phellinidium</taxon>
    </lineage>
</organism>
<dbReference type="NCBIfam" id="TIGR00307">
    <property type="entry name" value="eS8"/>
    <property type="match status" value="1"/>
</dbReference>
<dbReference type="InterPro" id="IPR001047">
    <property type="entry name" value="Ribosomal_eS8"/>
</dbReference>
<gene>
    <name evidence="6" type="ORF">EW145_g2949</name>
</gene>
<keyword evidence="2 4" id="KW-0689">Ribosomal protein</keyword>
<evidence type="ECO:0000256" key="2">
    <source>
        <dbReference type="ARBA" id="ARBA00022980"/>
    </source>
</evidence>
<feature type="region of interest" description="Disordered" evidence="5">
    <location>
        <begin position="1"/>
        <end position="26"/>
    </location>
</feature>
<dbReference type="GO" id="GO:0005840">
    <property type="term" value="C:ribosome"/>
    <property type="evidence" value="ECO:0007669"/>
    <property type="project" value="UniProtKB-KW"/>
</dbReference>
<name>A0A4S4L9F6_9AGAM</name>
<evidence type="ECO:0000313" key="7">
    <source>
        <dbReference type="Proteomes" id="UP000308199"/>
    </source>
</evidence>
<dbReference type="OrthoDB" id="1703270at2759"/>
<evidence type="ECO:0000256" key="4">
    <source>
        <dbReference type="RuleBase" id="RU000669"/>
    </source>
</evidence>
<comment type="similarity">
    <text evidence="1 4">Belongs to the eukaryotic ribosomal protein eS8 family.</text>
</comment>
<dbReference type="EMBL" id="SGPK01000114">
    <property type="protein sequence ID" value="THH08087.1"/>
    <property type="molecule type" value="Genomic_DNA"/>
</dbReference>
<accession>A0A4S4L9F6</accession>
<dbReference type="Pfam" id="PF01201">
    <property type="entry name" value="Ribosomal_S8e"/>
    <property type="match status" value="1"/>
</dbReference>
<dbReference type="GO" id="GO:1990904">
    <property type="term" value="C:ribonucleoprotein complex"/>
    <property type="evidence" value="ECO:0007669"/>
    <property type="project" value="UniProtKB-KW"/>
</dbReference>